<reference evidence="2 3" key="1">
    <citation type="journal article" date="2014" name="Int. J. Syst. Evol. Microbiol.">
        <title>Complete genome sequence of Corynebacterium casei LMG S-19264T (=DSM 44701T), isolated from a smear-ripened cheese.</title>
        <authorList>
            <consortium name="US DOE Joint Genome Institute (JGI-PGF)"/>
            <person name="Walter F."/>
            <person name="Albersmeier A."/>
            <person name="Kalinowski J."/>
            <person name="Ruckert C."/>
        </authorList>
    </citation>
    <scope>NUCLEOTIDE SEQUENCE [LARGE SCALE GENOMIC DNA]</scope>
    <source>
        <strain evidence="2 3">CGMCC 4.7215</strain>
    </source>
</reference>
<evidence type="ECO:0000259" key="1">
    <source>
        <dbReference type="PROSITE" id="PS51186"/>
    </source>
</evidence>
<dbReference type="InterPro" id="IPR051908">
    <property type="entry name" value="Ribosomal_N-acetyltransferase"/>
</dbReference>
<keyword evidence="2" id="KW-0808">Transferase</keyword>
<organism evidence="2 3">
    <name type="scientific">Halovenus rubra</name>
    <dbReference type="NCBI Taxonomy" id="869890"/>
    <lineage>
        <taxon>Archaea</taxon>
        <taxon>Methanobacteriati</taxon>
        <taxon>Methanobacteriota</taxon>
        <taxon>Stenosarchaea group</taxon>
        <taxon>Halobacteria</taxon>
        <taxon>Halobacteriales</taxon>
        <taxon>Haloarculaceae</taxon>
        <taxon>Halovenus</taxon>
    </lineage>
</organism>
<dbReference type="InterPro" id="IPR000182">
    <property type="entry name" value="GNAT_dom"/>
</dbReference>
<dbReference type="Gene3D" id="3.40.630.30">
    <property type="match status" value="1"/>
</dbReference>
<dbReference type="SUPFAM" id="SSF55729">
    <property type="entry name" value="Acyl-CoA N-acyltransferases (Nat)"/>
    <property type="match status" value="1"/>
</dbReference>
<accession>A0ABD5X8S5</accession>
<dbReference type="InterPro" id="IPR016181">
    <property type="entry name" value="Acyl_CoA_acyltransferase"/>
</dbReference>
<comment type="caution">
    <text evidence="2">The sequence shown here is derived from an EMBL/GenBank/DDBJ whole genome shotgun (WGS) entry which is preliminary data.</text>
</comment>
<dbReference type="AlphaFoldDB" id="A0ABD5X8S5"/>
<keyword evidence="2" id="KW-0012">Acyltransferase</keyword>
<name>A0ABD5X8S5_9EURY</name>
<dbReference type="RefSeq" id="WP_267635837.1">
    <property type="nucleotide sequence ID" value="NZ_JAODIY010000001.1"/>
</dbReference>
<dbReference type="PANTHER" id="PTHR43441">
    <property type="entry name" value="RIBOSOMAL-PROTEIN-SERINE ACETYLTRANSFERASE"/>
    <property type="match status" value="1"/>
</dbReference>
<evidence type="ECO:0000313" key="2">
    <source>
        <dbReference type="EMBL" id="MFC7126284.1"/>
    </source>
</evidence>
<dbReference type="Proteomes" id="UP001596414">
    <property type="component" value="Unassembled WGS sequence"/>
</dbReference>
<dbReference type="PANTHER" id="PTHR43441:SF11">
    <property type="entry name" value="RIBOSOMAL-PROTEIN-SERINE ACETYLTRANSFERASE"/>
    <property type="match status" value="1"/>
</dbReference>
<dbReference type="Pfam" id="PF13302">
    <property type="entry name" value="Acetyltransf_3"/>
    <property type="match status" value="1"/>
</dbReference>
<evidence type="ECO:0000313" key="3">
    <source>
        <dbReference type="Proteomes" id="UP001596414"/>
    </source>
</evidence>
<protein>
    <submittedName>
        <fullName evidence="2">GNAT family N-acetyltransferase</fullName>
        <ecNumber evidence="2">2.3.-.-</ecNumber>
    </submittedName>
</protein>
<dbReference type="EMBL" id="JBHSZQ010000020">
    <property type="protein sequence ID" value="MFC7126284.1"/>
    <property type="molecule type" value="Genomic_DNA"/>
</dbReference>
<feature type="domain" description="N-acetyltransferase" evidence="1">
    <location>
        <begin position="12"/>
        <end position="172"/>
    </location>
</feature>
<proteinExistence type="predicted"/>
<gene>
    <name evidence="2" type="ORF">ACFQJ7_09595</name>
</gene>
<dbReference type="GO" id="GO:0016746">
    <property type="term" value="F:acyltransferase activity"/>
    <property type="evidence" value="ECO:0007669"/>
    <property type="project" value="UniProtKB-KW"/>
</dbReference>
<sequence>MPGPVFLDGDSIELRTIEEEDLDFLQEGVNDPTVWRAIGRADPVNGPQQRDFFESVVCEGDGVNFIVAADGEPTGTVGLGPKQAETHSAELGYWMHPGHREQGYCGEAVALLTDYGFQQRGYHRICARVFEFNDASQALLESLGFEREGINREAVFVDGEYQDTLWYSLLAHEWDSTRW</sequence>
<dbReference type="EC" id="2.3.-.-" evidence="2"/>
<dbReference type="PROSITE" id="PS51186">
    <property type="entry name" value="GNAT"/>
    <property type="match status" value="1"/>
</dbReference>